<dbReference type="GO" id="GO:1990604">
    <property type="term" value="C:IRE1-TRAF2-ASK1 complex"/>
    <property type="evidence" value="ECO:0007669"/>
    <property type="project" value="TreeGrafter"/>
</dbReference>
<accession>A0A0P1BDS5</accession>
<evidence type="ECO:0000259" key="8">
    <source>
        <dbReference type="PROSITE" id="PS50011"/>
    </source>
</evidence>
<sequence length="425" mass="47586">MAGHLGRNGSLQISEEILGYGSSGTVVFKGTFQGRAVAVKRLLRDFVHVASKEVSLLESADNHPNVIRYFYKELTPSFLFIALELCPASLADVIEKPVEYRELGLLLEPKKALSQITSGLRHLHSLSIVHRDIKPQNILVSNNPSGKLKMLLSDFGLSKRLDGLAQSSFSQTMNNPGGTVVDVFALGCLAYYILANGDHPFGSRFELDVFALGCLAYYILANGDHPFGSRFEREMNIVKSASDLSRLSGLGEEGYEAQHLISKMIAVEPKDRPSAPDVLTHPYFWDHAQRLAFLQDASDRFEIMDKDTPPPPLIALESCAAAVIGSDWHRRMDKIFLDDLGKFRKYERSSVQDLLRALRNKKHHYQDMSPALRRQMGALPGPFLHYFTKRFPSLVVHVHTVISESPLLRGEQMFASYFRPLGEND</sequence>
<dbReference type="GO" id="GO:0036498">
    <property type="term" value="P:IRE1-mediated unfolded protein response"/>
    <property type="evidence" value="ECO:0007669"/>
    <property type="project" value="TreeGrafter"/>
</dbReference>
<dbReference type="Gene3D" id="1.20.1440.180">
    <property type="entry name" value="KEN domain"/>
    <property type="match status" value="1"/>
</dbReference>
<feature type="domain" description="Protein kinase" evidence="8">
    <location>
        <begin position="12"/>
        <end position="284"/>
    </location>
</feature>
<dbReference type="PANTHER" id="PTHR13954:SF6">
    <property type="entry name" value="NON-SPECIFIC SERINE_THREONINE PROTEIN KINASE"/>
    <property type="match status" value="1"/>
</dbReference>
<dbReference type="Gene3D" id="1.10.510.10">
    <property type="entry name" value="Transferase(Phosphotransferase) domain 1"/>
    <property type="match status" value="2"/>
</dbReference>
<dbReference type="InterPro" id="IPR045133">
    <property type="entry name" value="IRE1/2-like"/>
</dbReference>
<dbReference type="FunFam" id="3.30.200.20:FF:000077">
    <property type="entry name" value="Putative Serine/threonine-protein kinase/endoribonuclease IRE1"/>
    <property type="match status" value="1"/>
</dbReference>
<feature type="domain" description="KEN" evidence="9">
    <location>
        <begin position="287"/>
        <end position="420"/>
    </location>
</feature>
<dbReference type="GO" id="GO:0005524">
    <property type="term" value="F:ATP binding"/>
    <property type="evidence" value="ECO:0007669"/>
    <property type="project" value="UniProtKB-KW"/>
</dbReference>
<evidence type="ECO:0000256" key="1">
    <source>
        <dbReference type="ARBA" id="ARBA00012513"/>
    </source>
</evidence>
<evidence type="ECO:0000313" key="10">
    <source>
        <dbReference type="EMBL" id="CEH14233.1"/>
    </source>
</evidence>
<evidence type="ECO:0000313" key="11">
    <source>
        <dbReference type="Proteomes" id="UP000054845"/>
    </source>
</evidence>
<dbReference type="GO" id="GO:0006397">
    <property type="term" value="P:mRNA processing"/>
    <property type="evidence" value="ECO:0007669"/>
    <property type="project" value="InterPro"/>
</dbReference>
<evidence type="ECO:0000256" key="3">
    <source>
        <dbReference type="ARBA" id="ARBA00022679"/>
    </source>
</evidence>
<dbReference type="PANTHER" id="PTHR13954">
    <property type="entry name" value="IRE1-RELATED"/>
    <property type="match status" value="1"/>
</dbReference>
<dbReference type="InterPro" id="IPR008271">
    <property type="entry name" value="Ser/Thr_kinase_AS"/>
</dbReference>
<dbReference type="SUPFAM" id="SSF56112">
    <property type="entry name" value="Protein kinase-like (PK-like)"/>
    <property type="match status" value="1"/>
</dbReference>
<dbReference type="InterPro" id="IPR010513">
    <property type="entry name" value="KEN_dom"/>
</dbReference>
<name>A0A0P1BDS5_9BASI</name>
<dbReference type="STRING" id="401625.A0A0P1BDS5"/>
<evidence type="ECO:0000256" key="2">
    <source>
        <dbReference type="ARBA" id="ARBA00022527"/>
    </source>
</evidence>
<dbReference type="GO" id="GO:0004521">
    <property type="term" value="F:RNA endonuclease activity"/>
    <property type="evidence" value="ECO:0007669"/>
    <property type="project" value="InterPro"/>
</dbReference>
<dbReference type="Proteomes" id="UP000054845">
    <property type="component" value="Unassembled WGS sequence"/>
</dbReference>
<dbReference type="PROSITE" id="PS50011">
    <property type="entry name" value="PROTEIN_KINASE_DOM"/>
    <property type="match status" value="1"/>
</dbReference>
<protein>
    <recommendedName>
        <fullName evidence="1">non-specific serine/threonine protein kinase</fullName>
        <ecNumber evidence="1">2.7.11.1</ecNumber>
    </recommendedName>
</protein>
<keyword evidence="3" id="KW-0808">Transferase</keyword>
<dbReference type="InterPro" id="IPR038357">
    <property type="entry name" value="KEN_sf"/>
</dbReference>
<evidence type="ECO:0000256" key="4">
    <source>
        <dbReference type="ARBA" id="ARBA00022729"/>
    </source>
</evidence>
<dbReference type="PROSITE" id="PS00108">
    <property type="entry name" value="PROTEIN_KINASE_ST"/>
    <property type="match status" value="1"/>
</dbReference>
<keyword evidence="11" id="KW-1185">Reference proteome</keyword>
<evidence type="ECO:0000259" key="9">
    <source>
        <dbReference type="PROSITE" id="PS51392"/>
    </source>
</evidence>
<dbReference type="InterPro" id="IPR000719">
    <property type="entry name" value="Prot_kinase_dom"/>
</dbReference>
<evidence type="ECO:0000256" key="7">
    <source>
        <dbReference type="ARBA" id="ARBA00022840"/>
    </source>
</evidence>
<dbReference type="EC" id="2.7.11.1" evidence="1"/>
<dbReference type="GO" id="GO:0004674">
    <property type="term" value="F:protein serine/threonine kinase activity"/>
    <property type="evidence" value="ECO:0007669"/>
    <property type="project" value="UniProtKB-KW"/>
</dbReference>
<keyword evidence="6 10" id="KW-0418">Kinase</keyword>
<organism evidence="10 11">
    <name type="scientific">Ceraceosorus bombacis</name>
    <dbReference type="NCBI Taxonomy" id="401625"/>
    <lineage>
        <taxon>Eukaryota</taxon>
        <taxon>Fungi</taxon>
        <taxon>Dikarya</taxon>
        <taxon>Basidiomycota</taxon>
        <taxon>Ustilaginomycotina</taxon>
        <taxon>Exobasidiomycetes</taxon>
        <taxon>Ceraceosorales</taxon>
        <taxon>Ceraceosoraceae</taxon>
        <taxon>Ceraceosorus</taxon>
    </lineage>
</organism>
<dbReference type="PROSITE" id="PS51392">
    <property type="entry name" value="KEN"/>
    <property type="match status" value="1"/>
</dbReference>
<dbReference type="Pfam" id="PF00069">
    <property type="entry name" value="Pkinase"/>
    <property type="match status" value="1"/>
</dbReference>
<evidence type="ECO:0000256" key="6">
    <source>
        <dbReference type="ARBA" id="ARBA00022777"/>
    </source>
</evidence>
<reference evidence="10 11" key="1">
    <citation type="submission" date="2014-09" db="EMBL/GenBank/DDBJ databases">
        <authorList>
            <person name="Magalhaes I.L.F."/>
            <person name="Oliveira U."/>
            <person name="Santos F.R."/>
            <person name="Vidigal T.H.D.A."/>
            <person name="Brescovit A.D."/>
            <person name="Santos A.J."/>
        </authorList>
    </citation>
    <scope>NUCLEOTIDE SEQUENCE [LARGE SCALE GENOMIC DNA]</scope>
</reference>
<evidence type="ECO:0000256" key="5">
    <source>
        <dbReference type="ARBA" id="ARBA00022741"/>
    </source>
</evidence>
<keyword evidence="5" id="KW-0547">Nucleotide-binding</keyword>
<keyword evidence="2" id="KW-0723">Serine/threonine-protein kinase</keyword>
<dbReference type="CDD" id="cd10422">
    <property type="entry name" value="RNase_Ire1"/>
    <property type="match status" value="1"/>
</dbReference>
<dbReference type="Pfam" id="PF06479">
    <property type="entry name" value="Ribonuc_2-5A"/>
    <property type="match status" value="1"/>
</dbReference>
<dbReference type="InterPro" id="IPR011009">
    <property type="entry name" value="Kinase-like_dom_sf"/>
</dbReference>
<dbReference type="GO" id="GO:0051082">
    <property type="term" value="F:unfolded protein binding"/>
    <property type="evidence" value="ECO:0007669"/>
    <property type="project" value="TreeGrafter"/>
</dbReference>
<dbReference type="GO" id="GO:0070059">
    <property type="term" value="P:intrinsic apoptotic signaling pathway in response to endoplasmic reticulum stress"/>
    <property type="evidence" value="ECO:0007669"/>
    <property type="project" value="TreeGrafter"/>
</dbReference>
<dbReference type="AlphaFoldDB" id="A0A0P1BDS5"/>
<dbReference type="OrthoDB" id="63989at2759"/>
<proteinExistence type="predicted"/>
<dbReference type="EMBL" id="CCYA01000240">
    <property type="protein sequence ID" value="CEH14233.1"/>
    <property type="molecule type" value="Genomic_DNA"/>
</dbReference>
<dbReference type="Gene3D" id="3.30.200.20">
    <property type="entry name" value="Phosphorylase Kinase, domain 1"/>
    <property type="match status" value="1"/>
</dbReference>
<dbReference type="SMART" id="SM00220">
    <property type="entry name" value="S_TKc"/>
    <property type="match status" value="1"/>
</dbReference>
<keyword evidence="4" id="KW-0732">Signal</keyword>
<keyword evidence="7" id="KW-0067">ATP-binding</keyword>
<dbReference type="SMART" id="SM00580">
    <property type="entry name" value="PUG"/>
    <property type="match status" value="1"/>
</dbReference>